<sequence length="76" mass="8695">MSDFEVIEENLAEFSNEAQRQSYLASFIAMSQKGFCSYDGEDGKYRLISRPKIALRYEALPEKIKCEIVPVPASER</sequence>
<gene>
    <name evidence="1" type="ORF">SAMN05192562_10552</name>
</gene>
<evidence type="ECO:0000313" key="2">
    <source>
        <dbReference type="Proteomes" id="UP000199187"/>
    </source>
</evidence>
<organism evidence="1 2">
    <name type="scientific">Kosakonia arachidis</name>
    <dbReference type="NCBI Taxonomy" id="551989"/>
    <lineage>
        <taxon>Bacteria</taxon>
        <taxon>Pseudomonadati</taxon>
        <taxon>Pseudomonadota</taxon>
        <taxon>Gammaproteobacteria</taxon>
        <taxon>Enterobacterales</taxon>
        <taxon>Enterobacteriaceae</taxon>
        <taxon>Kosakonia</taxon>
    </lineage>
</organism>
<protein>
    <submittedName>
        <fullName evidence="1">Uncharacterized protein</fullName>
    </submittedName>
</protein>
<proteinExistence type="predicted"/>
<name>A0A1I7DGM0_9ENTR</name>
<dbReference type="AlphaFoldDB" id="A0A1I7DGM0"/>
<reference evidence="2" key="1">
    <citation type="submission" date="2016-10" db="EMBL/GenBank/DDBJ databases">
        <authorList>
            <person name="Varghese N."/>
            <person name="Submissions S."/>
        </authorList>
    </citation>
    <scope>NUCLEOTIDE SEQUENCE [LARGE SCALE GENOMIC DNA]</scope>
    <source>
        <strain evidence="2">Ah-143</strain>
    </source>
</reference>
<accession>A0A1I7DGM0</accession>
<evidence type="ECO:0000313" key="1">
    <source>
        <dbReference type="EMBL" id="SFU10830.1"/>
    </source>
</evidence>
<dbReference type="EMBL" id="FPAU01000005">
    <property type="protein sequence ID" value="SFU10830.1"/>
    <property type="molecule type" value="Genomic_DNA"/>
</dbReference>
<keyword evidence="2" id="KW-1185">Reference proteome</keyword>
<dbReference type="Proteomes" id="UP000199187">
    <property type="component" value="Unassembled WGS sequence"/>
</dbReference>